<dbReference type="Pfam" id="PF01891">
    <property type="entry name" value="CbiM"/>
    <property type="match status" value="1"/>
</dbReference>
<keyword evidence="4 7" id="KW-0812">Transmembrane</keyword>
<comment type="subcellular location">
    <subcellularLocation>
        <location evidence="1">Cell membrane</location>
        <topology evidence="1">Multi-pass membrane protein</topology>
    </subcellularLocation>
</comment>
<dbReference type="Gene3D" id="1.10.1760.20">
    <property type="match status" value="1"/>
</dbReference>
<accession>A0A6B2KNT3</accession>
<feature type="transmembrane region" description="Helical" evidence="7">
    <location>
        <begin position="298"/>
        <end position="325"/>
    </location>
</feature>
<keyword evidence="10" id="KW-1185">Reference proteome</keyword>
<evidence type="ECO:0000256" key="3">
    <source>
        <dbReference type="ARBA" id="ARBA00022475"/>
    </source>
</evidence>
<gene>
    <name evidence="9" type="ORF">GZH52_03140</name>
</gene>
<dbReference type="Pfam" id="PF13190">
    <property type="entry name" value="PDGLE"/>
    <property type="match status" value="1"/>
</dbReference>
<feature type="transmembrane region" description="Helical" evidence="7">
    <location>
        <begin position="224"/>
        <end position="242"/>
    </location>
</feature>
<keyword evidence="3" id="KW-1003">Cell membrane</keyword>
<dbReference type="Proteomes" id="UP000482578">
    <property type="component" value="Unassembled WGS sequence"/>
</dbReference>
<reference evidence="9 10" key="1">
    <citation type="submission" date="2020-02" db="EMBL/GenBank/DDBJ databases">
        <authorList>
            <person name="Yang Z."/>
        </authorList>
    </citation>
    <scope>NUCLEOTIDE SEQUENCE [LARGE SCALE GENOMIC DNA]</scope>
    <source>
        <strain evidence="9 10">HX-7-9</strain>
    </source>
</reference>
<dbReference type="InterPro" id="IPR025937">
    <property type="entry name" value="PDGLE_dom"/>
</dbReference>
<evidence type="ECO:0000256" key="2">
    <source>
        <dbReference type="ARBA" id="ARBA00022448"/>
    </source>
</evidence>
<proteinExistence type="predicted"/>
<feature type="domain" description="PDGLE" evidence="8">
    <location>
        <begin position="222"/>
        <end position="327"/>
    </location>
</feature>
<evidence type="ECO:0000256" key="4">
    <source>
        <dbReference type="ARBA" id="ARBA00022692"/>
    </source>
</evidence>
<keyword evidence="2" id="KW-0813">Transport</keyword>
<comment type="caution">
    <text evidence="9">The sequence shown here is derived from an EMBL/GenBank/DDBJ whole genome shotgun (WGS) entry which is preliminary data.</text>
</comment>
<keyword evidence="6 7" id="KW-0472">Membrane</keyword>
<evidence type="ECO:0000313" key="9">
    <source>
        <dbReference type="EMBL" id="NDV11793.1"/>
    </source>
</evidence>
<dbReference type="PANTHER" id="PTHR34229:SF1">
    <property type="entry name" value="METAL TRANSPORT PROTEIN HI_1621-RELATED"/>
    <property type="match status" value="1"/>
</dbReference>
<feature type="transmembrane region" description="Helical" evidence="7">
    <location>
        <begin position="142"/>
        <end position="163"/>
    </location>
</feature>
<dbReference type="GO" id="GO:0000041">
    <property type="term" value="P:transition metal ion transport"/>
    <property type="evidence" value="ECO:0007669"/>
    <property type="project" value="InterPro"/>
</dbReference>
<feature type="transmembrane region" description="Helical" evidence="7">
    <location>
        <begin position="74"/>
        <end position="100"/>
    </location>
</feature>
<dbReference type="EMBL" id="JAAGAA010000002">
    <property type="protein sequence ID" value="NDV11793.1"/>
    <property type="molecule type" value="Genomic_DNA"/>
</dbReference>
<evidence type="ECO:0000256" key="5">
    <source>
        <dbReference type="ARBA" id="ARBA00022989"/>
    </source>
</evidence>
<keyword evidence="5 7" id="KW-1133">Transmembrane helix</keyword>
<feature type="transmembrane region" description="Helical" evidence="7">
    <location>
        <begin position="183"/>
        <end position="204"/>
    </location>
</feature>
<protein>
    <submittedName>
        <fullName evidence="9">Cobalamin biosynthesis protein CbiM</fullName>
    </submittedName>
</protein>
<sequence length="333" mass="34067">MHMADALLSPEVGASFLAASLTALAIGARRLQASLQEDSQLVALMGVLGAFVFAAQMINFSIPGTGSSGHLGGGMLLAILLGPWAGLIVIASVLLVQALFFADGGLLAWGANVFNLGVVSCLILYPLIYCTLAGDGNSRTRVTLAAVLACTLSTTLGATGVALETAASGITRLPLPEFLTLMIPIHLAIGFVEGLVTAGVLAALAQRRGGFSGRPLQAGSRGIIASFILAALLTGGVLSWLASAHPDGLEWSIERLGATHLLEEAPVDALHRQSAQVQQITAILPDYELPAALPKAGIVAPGVSIAGIVGSLATLALVALVALILRRPSRRIK</sequence>
<dbReference type="GO" id="GO:0005886">
    <property type="term" value="C:plasma membrane"/>
    <property type="evidence" value="ECO:0007669"/>
    <property type="project" value="UniProtKB-SubCell"/>
</dbReference>
<dbReference type="RefSeq" id="WP_163315050.1">
    <property type="nucleotide sequence ID" value="NZ_JAAGAA010000002.1"/>
</dbReference>
<name>A0A6B2KNT3_9NEIS</name>
<dbReference type="InterPro" id="IPR002751">
    <property type="entry name" value="CbiM/NikMN"/>
</dbReference>
<feature type="transmembrane region" description="Helical" evidence="7">
    <location>
        <begin position="41"/>
        <end position="62"/>
    </location>
</feature>
<evidence type="ECO:0000313" key="10">
    <source>
        <dbReference type="Proteomes" id="UP000482578"/>
    </source>
</evidence>
<evidence type="ECO:0000259" key="8">
    <source>
        <dbReference type="Pfam" id="PF13190"/>
    </source>
</evidence>
<dbReference type="PANTHER" id="PTHR34229">
    <property type="entry name" value="METAL TRANSPORT PROTEIN HI_1621-RELATED"/>
    <property type="match status" value="1"/>
</dbReference>
<evidence type="ECO:0000256" key="6">
    <source>
        <dbReference type="ARBA" id="ARBA00023136"/>
    </source>
</evidence>
<organism evidence="9 10">
    <name type="scientific">Crenobacter caeni</name>
    <dbReference type="NCBI Taxonomy" id="2705474"/>
    <lineage>
        <taxon>Bacteria</taxon>
        <taxon>Pseudomonadati</taxon>
        <taxon>Pseudomonadota</taxon>
        <taxon>Betaproteobacteria</taxon>
        <taxon>Neisseriales</taxon>
        <taxon>Neisseriaceae</taxon>
        <taxon>Crenobacter</taxon>
    </lineage>
</organism>
<evidence type="ECO:0000256" key="7">
    <source>
        <dbReference type="SAM" id="Phobius"/>
    </source>
</evidence>
<dbReference type="AlphaFoldDB" id="A0A6B2KNT3"/>
<evidence type="ECO:0000256" key="1">
    <source>
        <dbReference type="ARBA" id="ARBA00004651"/>
    </source>
</evidence>
<feature type="transmembrane region" description="Helical" evidence="7">
    <location>
        <begin position="106"/>
        <end position="130"/>
    </location>
</feature>